<accession>A0AAD7AHV0</accession>
<feature type="signal peptide" evidence="3">
    <location>
        <begin position="1"/>
        <end position="18"/>
    </location>
</feature>
<feature type="compositionally biased region" description="Low complexity" evidence="1">
    <location>
        <begin position="279"/>
        <end position="288"/>
    </location>
</feature>
<sequence>MVHTYLLYTLLAAASALAAPITQRDSQVLSSLDEPHPTPATPTDIVLTPVAEVFSIMATASSSSPSTSSTSPSPSATADIIRMGPGLVASPTVESTEISHHAPVSNPFEHPELPHGDTPFARKFIFVAVVILSMIATVLAVSALSYHCNRRYEQRMKTPPGPAPPQATEKEKARQCSVVDISRNFPRSKFSVTSSDYPASTHTFDSESDSDSGSDDCSSDADSASYRNSSCERARGPMNPALFFASLASSHRHSRNGSAPVLGVSQADAWREQSRRSRSVSGPRVEWM</sequence>
<feature type="region of interest" description="Disordered" evidence="1">
    <location>
        <begin position="254"/>
        <end position="288"/>
    </location>
</feature>
<feature type="compositionally biased region" description="Polar residues" evidence="1">
    <location>
        <begin position="191"/>
        <end position="203"/>
    </location>
</feature>
<protein>
    <submittedName>
        <fullName evidence="4">Uncharacterized protein</fullName>
    </submittedName>
</protein>
<dbReference type="AlphaFoldDB" id="A0AAD7AHV0"/>
<comment type="caution">
    <text evidence="4">The sequence shown here is derived from an EMBL/GenBank/DDBJ whole genome shotgun (WGS) entry which is preliminary data.</text>
</comment>
<feature type="transmembrane region" description="Helical" evidence="2">
    <location>
        <begin position="124"/>
        <end position="146"/>
    </location>
</feature>
<evidence type="ECO:0000256" key="2">
    <source>
        <dbReference type="SAM" id="Phobius"/>
    </source>
</evidence>
<reference evidence="4" key="1">
    <citation type="submission" date="2023-03" db="EMBL/GenBank/DDBJ databases">
        <title>Massive genome expansion in bonnet fungi (Mycena s.s.) driven by repeated elements and novel gene families across ecological guilds.</title>
        <authorList>
            <consortium name="Lawrence Berkeley National Laboratory"/>
            <person name="Harder C.B."/>
            <person name="Miyauchi S."/>
            <person name="Viragh M."/>
            <person name="Kuo A."/>
            <person name="Thoen E."/>
            <person name="Andreopoulos B."/>
            <person name="Lu D."/>
            <person name="Skrede I."/>
            <person name="Drula E."/>
            <person name="Henrissat B."/>
            <person name="Morin E."/>
            <person name="Kohler A."/>
            <person name="Barry K."/>
            <person name="LaButti K."/>
            <person name="Morin E."/>
            <person name="Salamov A."/>
            <person name="Lipzen A."/>
            <person name="Mereny Z."/>
            <person name="Hegedus B."/>
            <person name="Baldrian P."/>
            <person name="Stursova M."/>
            <person name="Weitz H."/>
            <person name="Taylor A."/>
            <person name="Grigoriev I.V."/>
            <person name="Nagy L.G."/>
            <person name="Martin F."/>
            <person name="Kauserud H."/>
        </authorList>
    </citation>
    <scope>NUCLEOTIDE SEQUENCE</scope>
    <source>
        <strain evidence="4">CBHHK002</strain>
    </source>
</reference>
<keyword evidence="2" id="KW-1133">Transmembrane helix</keyword>
<keyword evidence="2" id="KW-0812">Transmembrane</keyword>
<dbReference type="EMBL" id="JARIHO010000006">
    <property type="protein sequence ID" value="KAJ7359228.1"/>
    <property type="molecule type" value="Genomic_DNA"/>
</dbReference>
<evidence type="ECO:0000256" key="1">
    <source>
        <dbReference type="SAM" id="MobiDB-lite"/>
    </source>
</evidence>
<gene>
    <name evidence="4" type="ORF">DFH08DRAFT_952391</name>
</gene>
<evidence type="ECO:0000256" key="3">
    <source>
        <dbReference type="SAM" id="SignalP"/>
    </source>
</evidence>
<organism evidence="4 5">
    <name type="scientific">Mycena albidolilacea</name>
    <dbReference type="NCBI Taxonomy" id="1033008"/>
    <lineage>
        <taxon>Eukaryota</taxon>
        <taxon>Fungi</taxon>
        <taxon>Dikarya</taxon>
        <taxon>Basidiomycota</taxon>
        <taxon>Agaricomycotina</taxon>
        <taxon>Agaricomycetes</taxon>
        <taxon>Agaricomycetidae</taxon>
        <taxon>Agaricales</taxon>
        <taxon>Marasmiineae</taxon>
        <taxon>Mycenaceae</taxon>
        <taxon>Mycena</taxon>
    </lineage>
</organism>
<dbReference type="Proteomes" id="UP001218218">
    <property type="component" value="Unassembled WGS sequence"/>
</dbReference>
<feature type="compositionally biased region" description="Acidic residues" evidence="1">
    <location>
        <begin position="206"/>
        <end position="219"/>
    </location>
</feature>
<proteinExistence type="predicted"/>
<name>A0AAD7AHV0_9AGAR</name>
<feature type="region of interest" description="Disordered" evidence="1">
    <location>
        <begin position="154"/>
        <end position="174"/>
    </location>
</feature>
<keyword evidence="5" id="KW-1185">Reference proteome</keyword>
<feature type="region of interest" description="Disordered" evidence="1">
    <location>
        <begin position="191"/>
        <end position="232"/>
    </location>
</feature>
<evidence type="ECO:0000313" key="5">
    <source>
        <dbReference type="Proteomes" id="UP001218218"/>
    </source>
</evidence>
<keyword evidence="2" id="KW-0472">Membrane</keyword>
<feature type="chain" id="PRO_5042267826" evidence="3">
    <location>
        <begin position="19"/>
        <end position="288"/>
    </location>
</feature>
<evidence type="ECO:0000313" key="4">
    <source>
        <dbReference type="EMBL" id="KAJ7359228.1"/>
    </source>
</evidence>
<keyword evidence="3" id="KW-0732">Signal</keyword>